<keyword evidence="1" id="KW-1133">Transmembrane helix</keyword>
<accession>A0ABU6JBU8</accession>
<gene>
    <name evidence="3" type="primary">pilV</name>
    <name evidence="3" type="ORF">RY831_18305</name>
</gene>
<dbReference type="NCBIfam" id="TIGR02532">
    <property type="entry name" value="IV_pilin_GFxxxE"/>
    <property type="match status" value="1"/>
</dbReference>
<reference evidence="3 4" key="1">
    <citation type="submission" date="2023-10" db="EMBL/GenBank/DDBJ databases">
        <title>Noviherbaspirillum sp. CPCC 100848 genome assembly.</title>
        <authorList>
            <person name="Li X.Y."/>
            <person name="Fang X.M."/>
        </authorList>
    </citation>
    <scope>NUCLEOTIDE SEQUENCE [LARGE SCALE GENOMIC DNA]</scope>
    <source>
        <strain evidence="3 4">CPCC 100848</strain>
    </source>
</reference>
<name>A0ABU6JBU8_9BURK</name>
<comment type="caution">
    <text evidence="3">The sequence shown here is derived from an EMBL/GenBank/DDBJ whole genome shotgun (WGS) entry which is preliminary data.</text>
</comment>
<dbReference type="NCBIfam" id="TIGR02523">
    <property type="entry name" value="type_IV_pilV"/>
    <property type="match status" value="1"/>
</dbReference>
<feature type="transmembrane region" description="Helical" evidence="1">
    <location>
        <begin position="12"/>
        <end position="35"/>
    </location>
</feature>
<dbReference type="InterPro" id="IPR012902">
    <property type="entry name" value="N_methyl_site"/>
</dbReference>
<dbReference type="RefSeq" id="WP_326507829.1">
    <property type="nucleotide sequence ID" value="NZ_JAWIIV010000016.1"/>
</dbReference>
<evidence type="ECO:0000313" key="4">
    <source>
        <dbReference type="Proteomes" id="UP001352263"/>
    </source>
</evidence>
<feature type="domain" description="Type IV pilin Tt1218-like" evidence="2">
    <location>
        <begin position="31"/>
        <end position="109"/>
    </location>
</feature>
<dbReference type="EMBL" id="JAWIIV010000016">
    <property type="protein sequence ID" value="MEC4721121.1"/>
    <property type="molecule type" value="Genomic_DNA"/>
</dbReference>
<proteinExistence type="predicted"/>
<evidence type="ECO:0000256" key="1">
    <source>
        <dbReference type="SAM" id="Phobius"/>
    </source>
</evidence>
<evidence type="ECO:0000259" key="2">
    <source>
        <dbReference type="Pfam" id="PF22150"/>
    </source>
</evidence>
<keyword evidence="1" id="KW-0812">Transmembrane</keyword>
<protein>
    <submittedName>
        <fullName evidence="3">Type IV pilus modification protein PilV</fullName>
    </submittedName>
</protein>
<dbReference type="Pfam" id="PF07963">
    <property type="entry name" value="N_methyl"/>
    <property type="match status" value="1"/>
</dbReference>
<sequence length="190" mass="19834">MSYAASRGFSLIEVLVSMLVLAIGIIGTAGMQLAAMRTGTQSSFQSAAVQLASELADKMRANSASMKAPNATNPYLGIDFQGSPEQGAGPSKSCYTNACNSQELAQFDIHAWQGRLAAALPNARAVVCRDAQPWNSSVQSFTWDCAGGDGNASLVIKIGWQGKNADGTLIGDGGKQFPPSVAFVVEPYVP</sequence>
<dbReference type="InterPro" id="IPR013362">
    <property type="entry name" value="Pilus_4_PilV"/>
</dbReference>
<keyword evidence="4" id="KW-1185">Reference proteome</keyword>
<evidence type="ECO:0000313" key="3">
    <source>
        <dbReference type="EMBL" id="MEC4721121.1"/>
    </source>
</evidence>
<dbReference type="Pfam" id="PF22150">
    <property type="entry name" value="Tt1218-like"/>
    <property type="match status" value="1"/>
</dbReference>
<keyword evidence="1" id="KW-0472">Membrane</keyword>
<organism evidence="3 4">
    <name type="scientific">Noviherbaspirillum album</name>
    <dbReference type="NCBI Taxonomy" id="3080276"/>
    <lineage>
        <taxon>Bacteria</taxon>
        <taxon>Pseudomonadati</taxon>
        <taxon>Pseudomonadota</taxon>
        <taxon>Betaproteobacteria</taxon>
        <taxon>Burkholderiales</taxon>
        <taxon>Oxalobacteraceae</taxon>
        <taxon>Noviherbaspirillum</taxon>
    </lineage>
</organism>
<dbReference type="Proteomes" id="UP001352263">
    <property type="component" value="Unassembled WGS sequence"/>
</dbReference>
<dbReference type="InterPro" id="IPR054402">
    <property type="entry name" value="Tt1218-like_dom"/>
</dbReference>